<keyword evidence="3" id="KW-1185">Reference proteome</keyword>
<dbReference type="Proteomes" id="UP000324222">
    <property type="component" value="Unassembled WGS sequence"/>
</dbReference>
<accession>A0A5B7D3L2</accession>
<protein>
    <submittedName>
        <fullName evidence="2">Uncharacterized protein</fullName>
    </submittedName>
</protein>
<proteinExistence type="predicted"/>
<evidence type="ECO:0000313" key="2">
    <source>
        <dbReference type="EMBL" id="MPC15811.1"/>
    </source>
</evidence>
<sequence>MKDEHWETLLFPFFLLLIVVLPGNDVATGVKDLPSSIVDVLEAVRAEVDAPVPACHNHHYVNHIQNLWLIEHDLSDCLLEILSHYSAFQARSHTSHHTVHSPTPIMHHYCSALAILR</sequence>
<feature type="chain" id="PRO_5023133540" evidence="1">
    <location>
        <begin position="30"/>
        <end position="117"/>
    </location>
</feature>
<dbReference type="AlphaFoldDB" id="A0A5B7D3L2"/>
<keyword evidence="1" id="KW-0732">Signal</keyword>
<organism evidence="2 3">
    <name type="scientific">Portunus trituberculatus</name>
    <name type="common">Swimming crab</name>
    <name type="synonym">Neptunus trituberculatus</name>
    <dbReference type="NCBI Taxonomy" id="210409"/>
    <lineage>
        <taxon>Eukaryota</taxon>
        <taxon>Metazoa</taxon>
        <taxon>Ecdysozoa</taxon>
        <taxon>Arthropoda</taxon>
        <taxon>Crustacea</taxon>
        <taxon>Multicrustacea</taxon>
        <taxon>Malacostraca</taxon>
        <taxon>Eumalacostraca</taxon>
        <taxon>Eucarida</taxon>
        <taxon>Decapoda</taxon>
        <taxon>Pleocyemata</taxon>
        <taxon>Brachyura</taxon>
        <taxon>Eubrachyura</taxon>
        <taxon>Portunoidea</taxon>
        <taxon>Portunidae</taxon>
        <taxon>Portuninae</taxon>
        <taxon>Portunus</taxon>
    </lineage>
</organism>
<name>A0A5B7D3L2_PORTR</name>
<gene>
    <name evidence="2" type="ORF">E2C01_008614</name>
</gene>
<feature type="signal peptide" evidence="1">
    <location>
        <begin position="1"/>
        <end position="29"/>
    </location>
</feature>
<evidence type="ECO:0000256" key="1">
    <source>
        <dbReference type="SAM" id="SignalP"/>
    </source>
</evidence>
<comment type="caution">
    <text evidence="2">The sequence shown here is derived from an EMBL/GenBank/DDBJ whole genome shotgun (WGS) entry which is preliminary data.</text>
</comment>
<reference evidence="2 3" key="1">
    <citation type="submission" date="2019-05" db="EMBL/GenBank/DDBJ databases">
        <title>Another draft genome of Portunus trituberculatus and its Hox gene families provides insights of decapod evolution.</title>
        <authorList>
            <person name="Jeong J.-H."/>
            <person name="Song I."/>
            <person name="Kim S."/>
            <person name="Choi T."/>
            <person name="Kim D."/>
            <person name="Ryu S."/>
            <person name="Kim W."/>
        </authorList>
    </citation>
    <scope>NUCLEOTIDE SEQUENCE [LARGE SCALE GENOMIC DNA]</scope>
    <source>
        <tissue evidence="2">Muscle</tissue>
    </source>
</reference>
<dbReference type="EMBL" id="VSRR010000456">
    <property type="protein sequence ID" value="MPC15811.1"/>
    <property type="molecule type" value="Genomic_DNA"/>
</dbReference>
<evidence type="ECO:0000313" key="3">
    <source>
        <dbReference type="Proteomes" id="UP000324222"/>
    </source>
</evidence>